<protein>
    <recommendedName>
        <fullName evidence="4">Chorein N-terminal domain-containing protein</fullName>
    </recommendedName>
</protein>
<organism evidence="5 6">
    <name type="scientific">Sphaerobolus stellatus (strain SS14)</name>
    <dbReference type="NCBI Taxonomy" id="990650"/>
    <lineage>
        <taxon>Eukaryota</taxon>
        <taxon>Fungi</taxon>
        <taxon>Dikarya</taxon>
        <taxon>Basidiomycota</taxon>
        <taxon>Agaricomycotina</taxon>
        <taxon>Agaricomycetes</taxon>
        <taxon>Phallomycetidae</taxon>
        <taxon>Geastrales</taxon>
        <taxon>Sphaerobolaceae</taxon>
        <taxon>Sphaerobolus</taxon>
    </lineage>
</organism>
<dbReference type="GO" id="GO:0045053">
    <property type="term" value="P:protein retention in Golgi apparatus"/>
    <property type="evidence" value="ECO:0007669"/>
    <property type="project" value="TreeGrafter"/>
</dbReference>
<feature type="domain" description="Chorein N-terminal" evidence="4">
    <location>
        <begin position="115"/>
        <end position="1022"/>
    </location>
</feature>
<dbReference type="PANTHER" id="PTHR16166">
    <property type="entry name" value="VACUOLAR PROTEIN SORTING-ASSOCIATED PROTEIN VPS13"/>
    <property type="match status" value="1"/>
</dbReference>
<name>A0A0C9TYL7_SPHS4</name>
<dbReference type="GO" id="GO:0045324">
    <property type="term" value="P:late endosome to vacuole transport"/>
    <property type="evidence" value="ECO:0007669"/>
    <property type="project" value="TreeGrafter"/>
</dbReference>
<accession>A0A0C9TYL7</accession>
<dbReference type="PANTHER" id="PTHR16166:SF93">
    <property type="entry name" value="INTERMEMBRANE LIPID TRANSFER PROTEIN VPS13"/>
    <property type="match status" value="1"/>
</dbReference>
<dbReference type="Pfam" id="PF12624">
    <property type="entry name" value="VPS13_N"/>
    <property type="match status" value="1"/>
</dbReference>
<proteinExistence type="inferred from homology"/>
<feature type="compositionally biased region" description="Polar residues" evidence="3">
    <location>
        <begin position="1184"/>
        <end position="1199"/>
    </location>
</feature>
<dbReference type="InterPro" id="IPR026847">
    <property type="entry name" value="VPS13"/>
</dbReference>
<feature type="region of interest" description="Disordered" evidence="3">
    <location>
        <begin position="526"/>
        <end position="553"/>
    </location>
</feature>
<keyword evidence="6" id="KW-1185">Reference proteome</keyword>
<feature type="compositionally biased region" description="Basic and acidic residues" evidence="3">
    <location>
        <begin position="526"/>
        <end position="542"/>
    </location>
</feature>
<feature type="compositionally biased region" description="Acidic residues" evidence="3">
    <location>
        <begin position="1004"/>
        <end position="1022"/>
    </location>
</feature>
<sequence>MNAHWIEIMSDRSYEFGMTIEIYVVFAGIRITSQGTSQKPRASRIRLPVSPLHSPLPTSMPMSASEQMTNVAVRDVPTAHSAHTYPQGSKQAPATKVHIPPHHDPRFLELYYPVREVLQAFLNRICAPYIENLDSDKLNYGLTSGQLTLQNLRLKRSALDKFRLPVDVLEGHLGRLSLTIPWTSLSSRPVEITIEDIYLLVSPASNTKIDPEDDERRAQAVKAERLKSSELLQVRGQTDESSAKSQSFVSSLVTKIVNNLQITVHNIHIRYEDNMSCPDHPFAAGVTLAGFTAKSVDEDWLPTFIQSTASSIHKVMLARLESLAVYFDTDSPSLVGLPPKEAIAKFTSLIASQKNSPEHQFLLKPVTGEGKITMNKEMSSVTAQTAVQLLFDEIGFTLDGHQYRDIISLIDMYHFYLRRYQYRRFAPDQAALQENRPRALINFAGNTILREIRERNRKYTWAYISEVGKKRREYMSLFKKKLLNQLSPEDTHALEGLEHNLSYEDIQLYRFLTRRVLRKDIKEGKLKKEASVQKQPAQKEQESQQQPASGGGWGGTIGWLLGYGPTTTDEKQQQDVPTGNMWNMTDEQQKELYDALDYDETSDETGEAPPDSMKFHVEAQLDKGSLVLRSKPKGIDIMSLVSDKFKADIIQRPDNVEGTVALGGFRVYDGTTTGSAYPQIVRVKESRIASPPMSPNDTKVVVTEEDPFLFLKFEHKPLDGRADNALSVRLRYMEIIYYRSYVEAIYQFFRPPESQLESLDALLGAASETLEGLRQETRAGLEYAMNTHKTIDIKMDMQAPLIIVPEDITTQESRHLVLDAGHISIESDLAAKETRHEIDKKLNQTYALEDYKKLETYMYDRFTLKFESAQLTELLQFLLGPDLRSCLHALEDHEGSKDTLHILERVNLEFMLENSILPAKAKLPKELKVPRVKVSGRLPTLQVNVSDTKYKALMRFIDTAIPRFGNEQEAPQVVKTAEVKPQTTFRLPAGLFGSELVQGYELDDGEDEDQDEDQEGEEEFVDAPEATAPADAQKQQTFVLDFRVDTLQTLVSKSAPDGTERLLSDLRLDGFRLGCAVEDYKIGVDVSLRSIGMVLIEPNGSHVPLLSSREDTSVPEGELLTVAYVRTQNEHPDFMAKHDGFDQDIKILLSTFIFHAEPEPVITLYDFIMTTFVPEKSTSPPPQITNGGQETTPAEGQAEQNAGKIRVAVNLATVQVLLVNNGERLATLALSTANVSVKLLANVMRINGTLGFLTLTDDSPLQTSSPAFKKILTIEGDNLANFSYQTFDPNDKTTFRGVNSLVTLKSGALRLTFLEEPSHDIYQFLIKFAKLKELYDAAAAAAAQRAAEIQLLQTLRIPSS</sequence>
<dbReference type="EMBL" id="KN837352">
    <property type="protein sequence ID" value="KIJ26914.1"/>
    <property type="molecule type" value="Genomic_DNA"/>
</dbReference>
<dbReference type="OrthoDB" id="428159at2759"/>
<dbReference type="GO" id="GO:0006623">
    <property type="term" value="P:protein targeting to vacuole"/>
    <property type="evidence" value="ECO:0007669"/>
    <property type="project" value="TreeGrafter"/>
</dbReference>
<evidence type="ECO:0000313" key="5">
    <source>
        <dbReference type="EMBL" id="KIJ26914.1"/>
    </source>
</evidence>
<gene>
    <name evidence="5" type="ORF">M422DRAFT_55307</name>
</gene>
<keyword evidence="2" id="KW-0813">Transport</keyword>
<evidence type="ECO:0000256" key="1">
    <source>
        <dbReference type="ARBA" id="ARBA00006545"/>
    </source>
</evidence>
<evidence type="ECO:0000313" key="6">
    <source>
        <dbReference type="Proteomes" id="UP000054279"/>
    </source>
</evidence>
<dbReference type="GO" id="GO:0007005">
    <property type="term" value="P:mitochondrion organization"/>
    <property type="evidence" value="ECO:0007669"/>
    <property type="project" value="TreeGrafter"/>
</dbReference>
<evidence type="ECO:0000256" key="2">
    <source>
        <dbReference type="ARBA" id="ARBA00022448"/>
    </source>
</evidence>
<feature type="region of interest" description="Disordered" evidence="3">
    <location>
        <begin position="1176"/>
        <end position="1199"/>
    </location>
</feature>
<dbReference type="Proteomes" id="UP000054279">
    <property type="component" value="Unassembled WGS sequence"/>
</dbReference>
<feature type="region of interest" description="Disordered" evidence="3">
    <location>
        <begin position="1004"/>
        <end position="1032"/>
    </location>
</feature>
<dbReference type="HOGENOM" id="CLU_002685_0_0_1"/>
<comment type="similarity">
    <text evidence="1">Belongs to the VPS13 family.</text>
</comment>
<evidence type="ECO:0000259" key="4">
    <source>
        <dbReference type="Pfam" id="PF12624"/>
    </source>
</evidence>
<dbReference type="InterPro" id="IPR026854">
    <property type="entry name" value="VPS13_N"/>
</dbReference>
<evidence type="ECO:0000256" key="3">
    <source>
        <dbReference type="SAM" id="MobiDB-lite"/>
    </source>
</evidence>
<reference evidence="5 6" key="1">
    <citation type="submission" date="2014-06" db="EMBL/GenBank/DDBJ databases">
        <title>Evolutionary Origins and Diversification of the Mycorrhizal Mutualists.</title>
        <authorList>
            <consortium name="DOE Joint Genome Institute"/>
            <consortium name="Mycorrhizal Genomics Consortium"/>
            <person name="Kohler A."/>
            <person name="Kuo A."/>
            <person name="Nagy L.G."/>
            <person name="Floudas D."/>
            <person name="Copeland A."/>
            <person name="Barry K.W."/>
            <person name="Cichocki N."/>
            <person name="Veneault-Fourrey C."/>
            <person name="LaButti K."/>
            <person name="Lindquist E.A."/>
            <person name="Lipzen A."/>
            <person name="Lundell T."/>
            <person name="Morin E."/>
            <person name="Murat C."/>
            <person name="Riley R."/>
            <person name="Ohm R."/>
            <person name="Sun H."/>
            <person name="Tunlid A."/>
            <person name="Henrissat B."/>
            <person name="Grigoriev I.V."/>
            <person name="Hibbett D.S."/>
            <person name="Martin F."/>
        </authorList>
    </citation>
    <scope>NUCLEOTIDE SEQUENCE [LARGE SCALE GENOMIC DNA]</scope>
    <source>
        <strain evidence="5 6">SS14</strain>
    </source>
</reference>